<evidence type="ECO:0000313" key="4">
    <source>
        <dbReference type="Proteomes" id="UP001465755"/>
    </source>
</evidence>
<dbReference type="AlphaFoldDB" id="A0AAW1PWD3"/>
<dbReference type="GO" id="GO:0045037">
    <property type="term" value="P:protein import into chloroplast stroma"/>
    <property type="evidence" value="ECO:0007669"/>
    <property type="project" value="TreeGrafter"/>
</dbReference>
<evidence type="ECO:0000256" key="2">
    <source>
        <dbReference type="SAM" id="MobiDB-lite"/>
    </source>
</evidence>
<dbReference type="Proteomes" id="UP001465755">
    <property type="component" value="Unassembled WGS sequence"/>
</dbReference>
<evidence type="ECO:0000256" key="1">
    <source>
        <dbReference type="ARBA" id="ARBA00023054"/>
    </source>
</evidence>
<keyword evidence="1" id="KW-0175">Coiled coil</keyword>
<dbReference type="PANTHER" id="PTHR34793">
    <property type="entry name" value="PROTEIN THYLAKOID FORMATION 1, CHLOROPLASTIC"/>
    <property type="match status" value="1"/>
</dbReference>
<dbReference type="GO" id="GO:0010027">
    <property type="term" value="P:thylakoid membrane organization"/>
    <property type="evidence" value="ECO:0007669"/>
    <property type="project" value="TreeGrafter"/>
</dbReference>
<protein>
    <submittedName>
        <fullName evidence="3">Uncharacterized protein</fullName>
    </submittedName>
</protein>
<dbReference type="GO" id="GO:0010207">
    <property type="term" value="P:photosystem II assembly"/>
    <property type="evidence" value="ECO:0007669"/>
    <property type="project" value="InterPro"/>
</dbReference>
<organism evidence="3 4">
    <name type="scientific">Symbiochloris irregularis</name>
    <dbReference type="NCBI Taxonomy" id="706552"/>
    <lineage>
        <taxon>Eukaryota</taxon>
        <taxon>Viridiplantae</taxon>
        <taxon>Chlorophyta</taxon>
        <taxon>core chlorophytes</taxon>
        <taxon>Trebouxiophyceae</taxon>
        <taxon>Trebouxiales</taxon>
        <taxon>Trebouxiaceae</taxon>
        <taxon>Symbiochloris</taxon>
    </lineage>
</organism>
<accession>A0AAW1PWD3</accession>
<evidence type="ECO:0000313" key="3">
    <source>
        <dbReference type="EMBL" id="KAK9813879.1"/>
    </source>
</evidence>
<sequence>MQRSLVDHGLPGVQPGGRALSSSHRCLASFTHPARRACPSSPLHRRAAPSRSSVSVMAAGVPPPVSDTKSKFYTSYRKPLNAIYNTVIQELLVQQHIIRYNTKYQYDEVYALGFVSIFDQIIEGVPVDKDAVFAAYIEALTEDPKRYREDAEKLEKWASGISSPEDLTPAADSDDEVRKSLAAIAARAEDGSKFLYSRFFAVGLFRLLELSKAKDPQALQGLVKAMHVPQESVNRDLTTYKGLLSKLNAAKELMREYTARERKKAEERAAAKAEAAKGKDEGKDDKKEAEGQGAEKKEPVKA</sequence>
<dbReference type="GO" id="GO:0009534">
    <property type="term" value="C:chloroplast thylakoid"/>
    <property type="evidence" value="ECO:0007669"/>
    <property type="project" value="TreeGrafter"/>
</dbReference>
<feature type="region of interest" description="Disordered" evidence="2">
    <location>
        <begin position="258"/>
        <end position="302"/>
    </location>
</feature>
<name>A0AAW1PWD3_9CHLO</name>
<comment type="caution">
    <text evidence="3">The sequence shown here is derived from an EMBL/GenBank/DDBJ whole genome shotgun (WGS) entry which is preliminary data.</text>
</comment>
<dbReference type="GO" id="GO:0045038">
    <property type="term" value="P:protein import into chloroplast thylakoid membrane"/>
    <property type="evidence" value="ECO:0007669"/>
    <property type="project" value="TreeGrafter"/>
</dbReference>
<dbReference type="PANTHER" id="PTHR34793:SF1">
    <property type="entry name" value="PROTEIN THYLAKOID FORMATION 1, CHLOROPLASTIC"/>
    <property type="match status" value="1"/>
</dbReference>
<dbReference type="EMBL" id="JALJOQ010000002">
    <property type="protein sequence ID" value="KAK9813879.1"/>
    <property type="molecule type" value="Genomic_DNA"/>
</dbReference>
<keyword evidence="4" id="KW-1185">Reference proteome</keyword>
<proteinExistence type="predicted"/>
<gene>
    <name evidence="3" type="ORF">WJX73_003218</name>
</gene>
<dbReference type="InterPro" id="IPR017499">
    <property type="entry name" value="Thf1"/>
</dbReference>
<dbReference type="Pfam" id="PF11264">
    <property type="entry name" value="ThylakoidFormat"/>
    <property type="match status" value="1"/>
</dbReference>
<reference evidence="3 4" key="1">
    <citation type="journal article" date="2024" name="Nat. Commun.">
        <title>Phylogenomics reveals the evolutionary origins of lichenization in chlorophyte algae.</title>
        <authorList>
            <person name="Puginier C."/>
            <person name="Libourel C."/>
            <person name="Otte J."/>
            <person name="Skaloud P."/>
            <person name="Haon M."/>
            <person name="Grisel S."/>
            <person name="Petersen M."/>
            <person name="Berrin J.G."/>
            <person name="Delaux P.M."/>
            <person name="Dal Grande F."/>
            <person name="Keller J."/>
        </authorList>
    </citation>
    <scope>NUCLEOTIDE SEQUENCE [LARGE SCALE GENOMIC DNA]</scope>
    <source>
        <strain evidence="3 4">SAG 2036</strain>
    </source>
</reference>